<dbReference type="AlphaFoldDB" id="A0AAN5I7K1"/>
<dbReference type="InterPro" id="IPR011333">
    <property type="entry name" value="SKP1/BTB/POZ_sf"/>
</dbReference>
<feature type="non-terminal residue" evidence="2">
    <location>
        <position position="1"/>
    </location>
</feature>
<dbReference type="PANTHER" id="PTHR47022">
    <property type="entry name" value="BTB AND MATH DOMAIN-CONTAINING PROTEIN 36-RELATED"/>
    <property type="match status" value="1"/>
</dbReference>
<evidence type="ECO:0000313" key="3">
    <source>
        <dbReference type="Proteomes" id="UP001328107"/>
    </source>
</evidence>
<dbReference type="PANTHER" id="PTHR47022:SF1">
    <property type="entry name" value="BTB AND MATH DOMAIN-CONTAINING PROTEIN 36-RELATED"/>
    <property type="match status" value="1"/>
</dbReference>
<dbReference type="Pfam" id="PF00651">
    <property type="entry name" value="BTB"/>
    <property type="match status" value="1"/>
</dbReference>
<sequence>LKWKCEMSSLSKKPRVDAKSTDNVIRLTVENMSTVGLEGVTSAPKIYRQFKWTLRAVPLSQRSTGNRVSLRVFLQCESTSDRRFWEVILQPKWYVLDQKAKVRYSYGNDETEVDLILTSTCNEISVCRIFPPLFLPDCFLNDSMIFEMAITMKEQMNDRCSTTLEVDMFTSSSFFDCALSLGEKKIYVSKQFLALHSPFFQTLFFGDFREAKQDEIVLKDVDPQIFHTMLLLLYRFGGSINMHNVEGLLTLADRFQIKVVLKECEDFLMSKKIPLIDRMFLADQYKLKQLKTTTMSECNNIGSIKSIRSSRDFPNLSQGTQLELFDNLLSLAAKTAASSPMASIPAPY</sequence>
<feature type="domain" description="BTB" evidence="1">
    <location>
        <begin position="175"/>
        <end position="234"/>
    </location>
</feature>
<dbReference type="PROSITE" id="PS50097">
    <property type="entry name" value="BTB"/>
    <property type="match status" value="1"/>
</dbReference>
<dbReference type="Gene3D" id="2.60.210.10">
    <property type="entry name" value="Apoptosis, Tumor Necrosis Factor Receptor Associated Protein 2, Chain A"/>
    <property type="match status" value="1"/>
</dbReference>
<dbReference type="CDD" id="cd18186">
    <property type="entry name" value="BTB_POZ_ZBTB_KLHL-like"/>
    <property type="match status" value="1"/>
</dbReference>
<reference evidence="3" key="1">
    <citation type="submission" date="2022-10" db="EMBL/GenBank/DDBJ databases">
        <title>Genome assembly of Pristionchus species.</title>
        <authorList>
            <person name="Yoshida K."/>
            <person name="Sommer R.J."/>
        </authorList>
    </citation>
    <scope>NUCLEOTIDE SEQUENCE [LARGE SCALE GENOMIC DNA]</scope>
    <source>
        <strain evidence="3">RS5460</strain>
    </source>
</reference>
<protein>
    <recommendedName>
        <fullName evidence="1">BTB domain-containing protein</fullName>
    </recommendedName>
</protein>
<dbReference type="InterPro" id="IPR000210">
    <property type="entry name" value="BTB/POZ_dom"/>
</dbReference>
<dbReference type="SMART" id="SM00225">
    <property type="entry name" value="BTB"/>
    <property type="match status" value="1"/>
</dbReference>
<dbReference type="InterPro" id="IPR008974">
    <property type="entry name" value="TRAF-like"/>
</dbReference>
<name>A0AAN5I7K1_9BILA</name>
<dbReference type="Gene3D" id="3.30.710.10">
    <property type="entry name" value="Potassium Channel Kv1.1, Chain A"/>
    <property type="match status" value="1"/>
</dbReference>
<proteinExistence type="predicted"/>
<dbReference type="EMBL" id="BTRK01000005">
    <property type="protein sequence ID" value="GMR54135.1"/>
    <property type="molecule type" value="Genomic_DNA"/>
</dbReference>
<evidence type="ECO:0000313" key="2">
    <source>
        <dbReference type="EMBL" id="GMR54135.1"/>
    </source>
</evidence>
<evidence type="ECO:0000259" key="1">
    <source>
        <dbReference type="PROSITE" id="PS50097"/>
    </source>
</evidence>
<keyword evidence="3" id="KW-1185">Reference proteome</keyword>
<dbReference type="SUPFAM" id="SSF54695">
    <property type="entry name" value="POZ domain"/>
    <property type="match status" value="1"/>
</dbReference>
<gene>
    <name evidence="2" type="ORF">PMAYCL1PPCAC_24330</name>
</gene>
<organism evidence="2 3">
    <name type="scientific">Pristionchus mayeri</name>
    <dbReference type="NCBI Taxonomy" id="1317129"/>
    <lineage>
        <taxon>Eukaryota</taxon>
        <taxon>Metazoa</taxon>
        <taxon>Ecdysozoa</taxon>
        <taxon>Nematoda</taxon>
        <taxon>Chromadorea</taxon>
        <taxon>Rhabditida</taxon>
        <taxon>Rhabditina</taxon>
        <taxon>Diplogasteromorpha</taxon>
        <taxon>Diplogasteroidea</taxon>
        <taxon>Neodiplogasteridae</taxon>
        <taxon>Pristionchus</taxon>
    </lineage>
</organism>
<dbReference type="Proteomes" id="UP001328107">
    <property type="component" value="Unassembled WGS sequence"/>
</dbReference>
<comment type="caution">
    <text evidence="2">The sequence shown here is derived from an EMBL/GenBank/DDBJ whole genome shotgun (WGS) entry which is preliminary data.</text>
</comment>
<accession>A0AAN5I7K1</accession>